<dbReference type="PANTHER" id="PTHR33332">
    <property type="entry name" value="REVERSE TRANSCRIPTASE DOMAIN-CONTAINING PROTEIN"/>
    <property type="match status" value="1"/>
</dbReference>
<dbReference type="Pfam" id="PF14291">
    <property type="entry name" value="DUF4371"/>
    <property type="match status" value="1"/>
</dbReference>
<organism evidence="2 3">
    <name type="scientific">Sipha flava</name>
    <name type="common">yellow sugarcane aphid</name>
    <dbReference type="NCBI Taxonomy" id="143950"/>
    <lineage>
        <taxon>Eukaryota</taxon>
        <taxon>Metazoa</taxon>
        <taxon>Ecdysozoa</taxon>
        <taxon>Arthropoda</taxon>
        <taxon>Hexapoda</taxon>
        <taxon>Insecta</taxon>
        <taxon>Pterygota</taxon>
        <taxon>Neoptera</taxon>
        <taxon>Paraneoptera</taxon>
        <taxon>Hemiptera</taxon>
        <taxon>Sternorrhyncha</taxon>
        <taxon>Aphidomorpha</taxon>
        <taxon>Aphidoidea</taxon>
        <taxon>Aphididae</taxon>
        <taxon>Sipha</taxon>
    </lineage>
</organism>
<gene>
    <name evidence="3" type="primary">LOC112691083</name>
</gene>
<dbReference type="GO" id="GO:0071897">
    <property type="term" value="P:DNA biosynthetic process"/>
    <property type="evidence" value="ECO:0007669"/>
    <property type="project" value="UniProtKB-ARBA"/>
</dbReference>
<dbReference type="InterPro" id="IPR000477">
    <property type="entry name" value="RT_dom"/>
</dbReference>
<dbReference type="CDD" id="cd01650">
    <property type="entry name" value="RT_nLTR_like"/>
    <property type="match status" value="1"/>
</dbReference>
<evidence type="ECO:0000313" key="3">
    <source>
        <dbReference type="RefSeq" id="XP_025421006.1"/>
    </source>
</evidence>
<dbReference type="RefSeq" id="XP_025421006.1">
    <property type="nucleotide sequence ID" value="XM_025565221.1"/>
</dbReference>
<evidence type="ECO:0000313" key="2">
    <source>
        <dbReference type="Proteomes" id="UP000694846"/>
    </source>
</evidence>
<evidence type="ECO:0000259" key="1">
    <source>
        <dbReference type="PROSITE" id="PS50878"/>
    </source>
</evidence>
<accession>A0A8B8GEH6</accession>
<proteinExistence type="predicted"/>
<keyword evidence="2" id="KW-1185">Reference proteome</keyword>
<reference evidence="3" key="1">
    <citation type="submission" date="2025-08" db="UniProtKB">
        <authorList>
            <consortium name="RefSeq"/>
        </authorList>
    </citation>
    <scope>IDENTIFICATION</scope>
    <source>
        <tissue evidence="3">Whole body</tissue>
    </source>
</reference>
<dbReference type="OrthoDB" id="6607175at2759"/>
<dbReference type="SUPFAM" id="SSF56672">
    <property type="entry name" value="DNA/RNA polymerases"/>
    <property type="match status" value="1"/>
</dbReference>
<name>A0A8B8GEH6_9HEMI</name>
<protein>
    <submittedName>
        <fullName evidence="3">Uncharacterized protein LOC112691083</fullName>
    </submittedName>
</protein>
<dbReference type="InterPro" id="IPR043502">
    <property type="entry name" value="DNA/RNA_pol_sf"/>
</dbReference>
<dbReference type="AlphaFoldDB" id="A0A8B8GEH6"/>
<feature type="domain" description="Reverse transcriptase" evidence="1">
    <location>
        <begin position="334"/>
        <end position="600"/>
    </location>
</feature>
<dbReference type="PROSITE" id="PS50878">
    <property type="entry name" value="RT_POL"/>
    <property type="match status" value="1"/>
</dbReference>
<dbReference type="GeneID" id="112691083"/>
<dbReference type="InterPro" id="IPR025398">
    <property type="entry name" value="DUF4371"/>
</dbReference>
<sequence length="933" mass="106607">MSTIERIAINYSNYTFIICGDFNLPGISWSNDVNGLVYSSTLGNKIDCVPETFAALNFFQCQPVCDPVVPEDPYHPALCIDYHAIIKLPVFNSSHSYHNFIKADYFHISQFLLSFNWKTTFSFLDVNSAVYTFYDAIHYSLLNYVPIVNFNTSNFPSWFSKDLIDLVFQKRKAHASFKATKKPDDYDKFSLLRSKYKFLSRICYKQYIKYAENNICSDPKEFWNFVRKNKSSHNLPKSVSLNRVFSNNDKDVADLFSKLFDSVYTLPNVTNNSYTSPHLPFDLPSNCNFNVNNVEAGLAKLRGVKSVGPDGLFGDFLFTLKSVLCYPLWLLFRKSLDSGVFPEYLKLNAVIPIFKNGDTSDVVNYRPIAILSHIGKLFESLVFNSIQRATNATLIDEQHGFRPGRSAVTCNLVFSNYIFSALNMNSQVDVVYTDFAKAFDRVDHSILGKVLENSGFGEPLLSWFNSYLSNRKQFVKVFGIKSDITNVPSGVPQGGHLSPMLFALFINNIKHVIHNSKFLLFADDLKLFLKIDSINDCLLLQEDLNAVVNWATNMGLEFNVVKCHSMSFYRTRTPITFTYFMNDFPLIHSDNTVTDLGIVFDRELNFHSHIENSCCKALKILGFLRRICSEFKLMTPLKLLYCAYVRSVLEYGAVIWDPHTLGLSSLADRRTLANLRFLSKLLDGLIDAPEILSLINFKIPSFNARQTYPFFVPRCTTNYASNQPIIRMMDIANKDPSHLLRKTNKAWVRDGFSHWKNGCISIISHETSIPHVIASMKLKIRESVLPLLPSFDQHRKSNDNILLFRGHREHWKDHLRGNFKDLVLLLSEHSLILLSHVTSLKTKGRKEDSFISWDRQNLLIESVSKNIAEKIVTDIKASPIFSIFIDSTFDVSHKEQVSFILRYVDETDGKVMETLIALKESPHTTGAVLAEYT</sequence>
<dbReference type="Proteomes" id="UP000694846">
    <property type="component" value="Unplaced"/>
</dbReference>
<dbReference type="Pfam" id="PF00078">
    <property type="entry name" value="RVT_1"/>
    <property type="match status" value="1"/>
</dbReference>